<evidence type="ECO:0000313" key="1">
    <source>
        <dbReference type="EMBL" id="GAA1604586.1"/>
    </source>
</evidence>
<dbReference type="Proteomes" id="UP001500190">
    <property type="component" value="Unassembled WGS sequence"/>
</dbReference>
<keyword evidence="2" id="KW-1185">Reference proteome</keyword>
<gene>
    <name evidence="1" type="ORF">GCM10009742_61680</name>
</gene>
<comment type="caution">
    <text evidence="1">The sequence shown here is derived from an EMBL/GenBank/DDBJ whole genome shotgun (WGS) entry which is preliminary data.</text>
</comment>
<sequence>MTRILVTGMSGAGKTTVLDELARRGHHTVDTDYDGWTRPDGTWDEPRMHRLLTDPDVIVSGTVENQGAFYGRFHHVVLFTAPLEILIDRVRRRTNNPYGRTSTEQAEIAQYVETVEPLLRQGATVELDTRQPVSTLADTIERLITQAS</sequence>
<dbReference type="EMBL" id="BAAAND010000009">
    <property type="protein sequence ID" value="GAA1604586.1"/>
    <property type="molecule type" value="Genomic_DNA"/>
</dbReference>
<reference evidence="1 2" key="1">
    <citation type="journal article" date="2019" name="Int. J. Syst. Evol. Microbiol.">
        <title>The Global Catalogue of Microorganisms (GCM) 10K type strain sequencing project: providing services to taxonomists for standard genome sequencing and annotation.</title>
        <authorList>
            <consortium name="The Broad Institute Genomics Platform"/>
            <consortium name="The Broad Institute Genome Sequencing Center for Infectious Disease"/>
            <person name="Wu L."/>
            <person name="Ma J."/>
        </authorList>
    </citation>
    <scope>NUCLEOTIDE SEQUENCE [LARGE SCALE GENOMIC DNA]</scope>
    <source>
        <strain evidence="1 2">JCM 14304</strain>
    </source>
</reference>
<dbReference type="SUPFAM" id="SSF52540">
    <property type="entry name" value="P-loop containing nucleoside triphosphate hydrolases"/>
    <property type="match status" value="1"/>
</dbReference>
<accession>A0ABN2EEQ8</accession>
<dbReference type="InterPro" id="IPR027417">
    <property type="entry name" value="P-loop_NTPase"/>
</dbReference>
<dbReference type="RefSeq" id="WP_344197705.1">
    <property type="nucleotide sequence ID" value="NZ_BAAAND010000009.1"/>
</dbReference>
<dbReference type="Gene3D" id="3.40.50.300">
    <property type="entry name" value="P-loop containing nucleotide triphosphate hydrolases"/>
    <property type="match status" value="1"/>
</dbReference>
<evidence type="ECO:0000313" key="2">
    <source>
        <dbReference type="Proteomes" id="UP001500190"/>
    </source>
</evidence>
<organism evidence="1 2">
    <name type="scientific">Kribbella karoonensis</name>
    <dbReference type="NCBI Taxonomy" id="324851"/>
    <lineage>
        <taxon>Bacteria</taxon>
        <taxon>Bacillati</taxon>
        <taxon>Actinomycetota</taxon>
        <taxon>Actinomycetes</taxon>
        <taxon>Propionibacteriales</taxon>
        <taxon>Kribbellaceae</taxon>
        <taxon>Kribbella</taxon>
    </lineage>
</organism>
<proteinExistence type="predicted"/>
<protein>
    <submittedName>
        <fullName evidence="1">AAA family ATPase</fullName>
    </submittedName>
</protein>
<name>A0ABN2EEQ8_9ACTN</name>
<dbReference type="Pfam" id="PF13238">
    <property type="entry name" value="AAA_18"/>
    <property type="match status" value="1"/>
</dbReference>